<keyword evidence="1" id="KW-0472">Membrane</keyword>
<accession>A0A1D9PDG2</accession>
<feature type="transmembrane region" description="Helical" evidence="1">
    <location>
        <begin position="7"/>
        <end position="27"/>
    </location>
</feature>
<keyword evidence="3" id="KW-1185">Reference proteome</keyword>
<sequence>MLNKITFWNLITLTLILLVSFFGVYFINYPMIIDIWEVIYILEWEKMFFLFLGMVILSLIFALFPLKKMSYGNKFQKILLVLNVLILLYTFCYTISTFAKNKSELRKIENEYIEQAKKDVKNDKVTFKFAGGLPVPEYDKNTYDKIDSIRKKYGIIYFNTGCIVDYKAIEAQKKYEIIVKPYLEKRNGKNWEAKMNDEIQKVKSDYKKDR</sequence>
<evidence type="ECO:0000313" key="3">
    <source>
        <dbReference type="Proteomes" id="UP000178198"/>
    </source>
</evidence>
<evidence type="ECO:0000313" key="2">
    <source>
        <dbReference type="EMBL" id="APA00166.1"/>
    </source>
</evidence>
<name>A0A1D9PDG2_9FLAO</name>
<feature type="transmembrane region" description="Helical" evidence="1">
    <location>
        <begin position="78"/>
        <end position="99"/>
    </location>
</feature>
<reference evidence="2 3" key="1">
    <citation type="submission" date="2016-10" db="EMBL/GenBank/DDBJ databases">
        <title>Complete Genome Sequence of Flavobacterium sp. PK15.</title>
        <authorList>
            <person name="Ekwe A."/>
            <person name="Kim S.B."/>
        </authorList>
    </citation>
    <scope>NUCLEOTIDE SEQUENCE [LARGE SCALE GENOMIC DNA]</scope>
    <source>
        <strain evidence="2 3">PK15</strain>
    </source>
</reference>
<keyword evidence="1" id="KW-0812">Transmembrane</keyword>
<dbReference type="RefSeq" id="WP_071185406.1">
    <property type="nucleotide sequence ID" value="NZ_CP017774.1"/>
</dbReference>
<dbReference type="Proteomes" id="UP000178198">
    <property type="component" value="Chromosome"/>
</dbReference>
<proteinExistence type="predicted"/>
<gene>
    <name evidence="2" type="ORF">BIW12_12410</name>
</gene>
<dbReference type="KEGG" id="fcm:BIW12_12410"/>
<organism evidence="2 3">
    <name type="scientific">Flavobacterium commune</name>
    <dbReference type="NCBI Taxonomy" id="1306519"/>
    <lineage>
        <taxon>Bacteria</taxon>
        <taxon>Pseudomonadati</taxon>
        <taxon>Bacteroidota</taxon>
        <taxon>Flavobacteriia</taxon>
        <taxon>Flavobacteriales</taxon>
        <taxon>Flavobacteriaceae</taxon>
        <taxon>Flavobacterium</taxon>
    </lineage>
</organism>
<protein>
    <submittedName>
        <fullName evidence="2">Uncharacterized protein</fullName>
    </submittedName>
</protein>
<feature type="transmembrane region" description="Helical" evidence="1">
    <location>
        <begin position="47"/>
        <end position="66"/>
    </location>
</feature>
<evidence type="ECO:0000256" key="1">
    <source>
        <dbReference type="SAM" id="Phobius"/>
    </source>
</evidence>
<dbReference type="EMBL" id="CP017774">
    <property type="protein sequence ID" value="APA00166.1"/>
    <property type="molecule type" value="Genomic_DNA"/>
</dbReference>
<keyword evidence="1" id="KW-1133">Transmembrane helix</keyword>
<dbReference type="OrthoDB" id="1350491at2"/>
<dbReference type="AlphaFoldDB" id="A0A1D9PDG2"/>